<protein>
    <submittedName>
        <fullName evidence="3">Uncharacterized protein</fullName>
    </submittedName>
</protein>
<proteinExistence type="predicted"/>
<keyword evidence="2" id="KW-0472">Membrane</keyword>
<keyword evidence="2" id="KW-0812">Transmembrane</keyword>
<feature type="compositionally biased region" description="Basic and acidic residues" evidence="1">
    <location>
        <begin position="10"/>
        <end position="24"/>
    </location>
</feature>
<organism evidence="3 4">
    <name type="scientific">Cyclopterus lumpus</name>
    <name type="common">Lumpsucker</name>
    <dbReference type="NCBI Taxonomy" id="8103"/>
    <lineage>
        <taxon>Eukaryota</taxon>
        <taxon>Metazoa</taxon>
        <taxon>Chordata</taxon>
        <taxon>Craniata</taxon>
        <taxon>Vertebrata</taxon>
        <taxon>Euteleostomi</taxon>
        <taxon>Actinopterygii</taxon>
        <taxon>Neopterygii</taxon>
        <taxon>Teleostei</taxon>
        <taxon>Neoteleostei</taxon>
        <taxon>Acanthomorphata</taxon>
        <taxon>Eupercaria</taxon>
        <taxon>Perciformes</taxon>
        <taxon>Cottioidei</taxon>
        <taxon>Cottales</taxon>
        <taxon>Cyclopteridae</taxon>
        <taxon>Cyclopterus</taxon>
    </lineage>
</organism>
<accession>A0A8C2XI16</accession>
<dbReference type="Ensembl" id="ENSCLMT00005020106.1">
    <property type="protein sequence ID" value="ENSCLMP00005019087.1"/>
    <property type="gene ID" value="ENSCLMG00005009614.1"/>
</dbReference>
<feature type="transmembrane region" description="Helical" evidence="2">
    <location>
        <begin position="92"/>
        <end position="117"/>
    </location>
</feature>
<reference evidence="3" key="2">
    <citation type="submission" date="2025-09" db="UniProtKB">
        <authorList>
            <consortium name="Ensembl"/>
        </authorList>
    </citation>
    <scope>IDENTIFICATION</scope>
</reference>
<keyword evidence="4" id="KW-1185">Reference proteome</keyword>
<reference evidence="3" key="1">
    <citation type="submission" date="2025-08" db="UniProtKB">
        <authorList>
            <consortium name="Ensembl"/>
        </authorList>
    </citation>
    <scope>IDENTIFICATION</scope>
</reference>
<dbReference type="Proteomes" id="UP000694565">
    <property type="component" value="Unplaced"/>
</dbReference>
<evidence type="ECO:0000313" key="4">
    <source>
        <dbReference type="Proteomes" id="UP000694565"/>
    </source>
</evidence>
<feature type="region of interest" description="Disordered" evidence="1">
    <location>
        <begin position="1"/>
        <end position="33"/>
    </location>
</feature>
<evidence type="ECO:0000256" key="2">
    <source>
        <dbReference type="SAM" id="Phobius"/>
    </source>
</evidence>
<evidence type="ECO:0000313" key="3">
    <source>
        <dbReference type="Ensembl" id="ENSCLMP00005019087.1"/>
    </source>
</evidence>
<keyword evidence="2" id="KW-1133">Transmembrane helix</keyword>
<sequence length="135" mass="15648">VWAQRIPKSRRYDPSEAPETHHSEAVGSGHGLPSGHRNVQCNALQHWHTHMMQRRQQQDFLSGELVREYSNLLQKVIIPALNSCHSSTLDMYYTYLLSLVFCHLSESYLIFVIYIILPHVCPYRYFYGLGLPCGQ</sequence>
<evidence type="ECO:0000256" key="1">
    <source>
        <dbReference type="SAM" id="MobiDB-lite"/>
    </source>
</evidence>
<dbReference type="AlphaFoldDB" id="A0A8C2XI16"/>
<name>A0A8C2XI16_CYCLU</name>